<organism evidence="1 2">
    <name type="scientific">Algoriphagus formosus</name>
    <dbReference type="NCBI Taxonomy" id="2007308"/>
    <lineage>
        <taxon>Bacteria</taxon>
        <taxon>Pseudomonadati</taxon>
        <taxon>Bacteroidota</taxon>
        <taxon>Cytophagia</taxon>
        <taxon>Cytophagales</taxon>
        <taxon>Cyclobacteriaceae</taxon>
        <taxon>Algoriphagus</taxon>
    </lineage>
</organism>
<reference evidence="1 2" key="1">
    <citation type="submission" date="2019-03" db="EMBL/GenBank/DDBJ databases">
        <title>Algoriphagus aquimaris sp. nov., isolated form marine sediment in Pohang, Korea.</title>
        <authorList>
            <person name="Kim J."/>
            <person name="Yoon S.-H."/>
            <person name="Lee S.-S."/>
        </authorList>
    </citation>
    <scope>NUCLEOTIDE SEQUENCE [LARGE SCALE GENOMIC DNA]</scope>
    <source>
        <strain evidence="1 2">F21</strain>
    </source>
</reference>
<name>A0A4V3AQM9_9BACT</name>
<dbReference type="AlphaFoldDB" id="A0A4V3AQM9"/>
<gene>
    <name evidence="1" type="ORF">E1898_12155</name>
</gene>
<protein>
    <submittedName>
        <fullName evidence="1">Uncharacterized protein</fullName>
    </submittedName>
</protein>
<dbReference type="Proteomes" id="UP000295438">
    <property type="component" value="Unassembled WGS sequence"/>
</dbReference>
<evidence type="ECO:0000313" key="2">
    <source>
        <dbReference type="Proteomes" id="UP000295438"/>
    </source>
</evidence>
<keyword evidence="2" id="KW-1185">Reference proteome</keyword>
<proteinExistence type="predicted"/>
<dbReference type="RefSeq" id="WP_133391073.1">
    <property type="nucleotide sequence ID" value="NZ_SMUW01000035.1"/>
</dbReference>
<evidence type="ECO:0000313" key="1">
    <source>
        <dbReference type="EMBL" id="TDK43357.1"/>
    </source>
</evidence>
<sequence length="77" mass="8599">MESNQHLSPSLAQEYILKTENKCQQDGDGYKKSSQETAIFKAQVRRPARPGGGLAPFSSPSSGAWFLVWNRVFVKKL</sequence>
<comment type="caution">
    <text evidence="1">The sequence shown here is derived from an EMBL/GenBank/DDBJ whole genome shotgun (WGS) entry which is preliminary data.</text>
</comment>
<accession>A0A4V3AQM9</accession>
<dbReference type="EMBL" id="SMUW01000035">
    <property type="protein sequence ID" value="TDK43357.1"/>
    <property type="molecule type" value="Genomic_DNA"/>
</dbReference>